<dbReference type="Pfam" id="PF00685">
    <property type="entry name" value="Sulfotransfer_1"/>
    <property type="match status" value="1"/>
</dbReference>
<keyword evidence="6" id="KW-1185">Reference proteome</keyword>
<evidence type="ECO:0000256" key="2">
    <source>
        <dbReference type="ARBA" id="ARBA00022679"/>
    </source>
</evidence>
<feature type="domain" description="Sulfotransferase" evidence="4">
    <location>
        <begin position="53"/>
        <end position="309"/>
    </location>
</feature>
<name>B9SHR9_RICCO</name>
<dbReference type="EC" id="2.8.2.-" evidence="3"/>
<organism evidence="5 6">
    <name type="scientific">Ricinus communis</name>
    <name type="common">Castor bean</name>
    <dbReference type="NCBI Taxonomy" id="3988"/>
    <lineage>
        <taxon>Eukaryota</taxon>
        <taxon>Viridiplantae</taxon>
        <taxon>Streptophyta</taxon>
        <taxon>Embryophyta</taxon>
        <taxon>Tracheophyta</taxon>
        <taxon>Spermatophyta</taxon>
        <taxon>Magnoliopsida</taxon>
        <taxon>eudicotyledons</taxon>
        <taxon>Gunneridae</taxon>
        <taxon>Pentapetalae</taxon>
        <taxon>rosids</taxon>
        <taxon>fabids</taxon>
        <taxon>Malpighiales</taxon>
        <taxon>Euphorbiaceae</taxon>
        <taxon>Acalyphoideae</taxon>
        <taxon>Acalypheae</taxon>
        <taxon>Ricinus</taxon>
    </lineage>
</organism>
<evidence type="ECO:0000256" key="1">
    <source>
        <dbReference type="ARBA" id="ARBA00005771"/>
    </source>
</evidence>
<protein>
    <recommendedName>
        <fullName evidence="3">Sulfotransferase</fullName>
        <ecNumber evidence="3">2.8.2.-</ecNumber>
    </recommendedName>
</protein>
<keyword evidence="2 3" id="KW-0808">Transferase</keyword>
<dbReference type="Proteomes" id="UP000008311">
    <property type="component" value="Unassembled WGS sequence"/>
</dbReference>
<dbReference type="EMBL" id="EQ973966">
    <property type="protein sequence ID" value="EEF36797.1"/>
    <property type="molecule type" value="Genomic_DNA"/>
</dbReference>
<evidence type="ECO:0000259" key="4">
    <source>
        <dbReference type="Pfam" id="PF00685"/>
    </source>
</evidence>
<reference evidence="6" key="1">
    <citation type="journal article" date="2010" name="Nat. Biotechnol.">
        <title>Draft genome sequence of the oilseed species Ricinus communis.</title>
        <authorList>
            <person name="Chan A.P."/>
            <person name="Crabtree J."/>
            <person name="Zhao Q."/>
            <person name="Lorenzi H."/>
            <person name="Orvis J."/>
            <person name="Puiu D."/>
            <person name="Melake-Berhan A."/>
            <person name="Jones K.M."/>
            <person name="Redman J."/>
            <person name="Chen G."/>
            <person name="Cahoon E.B."/>
            <person name="Gedil M."/>
            <person name="Stanke M."/>
            <person name="Haas B.J."/>
            <person name="Wortman J.R."/>
            <person name="Fraser-Liggett C.M."/>
            <person name="Ravel J."/>
            <person name="Rabinowicz P.D."/>
        </authorList>
    </citation>
    <scope>NUCLEOTIDE SEQUENCE [LARGE SCALE GENOMIC DNA]</scope>
    <source>
        <strain evidence="6">cv. Hale</strain>
    </source>
</reference>
<gene>
    <name evidence="5" type="ORF">RCOM_0619860</name>
</gene>
<comment type="similarity">
    <text evidence="1 3">Belongs to the sulfotransferase 1 family.</text>
</comment>
<dbReference type="GO" id="GO:0051923">
    <property type="term" value="P:sulfation"/>
    <property type="evidence" value="ECO:0000318"/>
    <property type="project" value="GO_Central"/>
</dbReference>
<dbReference type="GO" id="GO:0005737">
    <property type="term" value="C:cytoplasm"/>
    <property type="evidence" value="ECO:0000318"/>
    <property type="project" value="GO_Central"/>
</dbReference>
<dbReference type="AlphaFoldDB" id="B9SHR9"/>
<dbReference type="Gene3D" id="3.40.50.300">
    <property type="entry name" value="P-loop containing nucleotide triphosphate hydrolases"/>
    <property type="match status" value="1"/>
</dbReference>
<dbReference type="InterPro" id="IPR027417">
    <property type="entry name" value="P-loop_NTPase"/>
</dbReference>
<evidence type="ECO:0000313" key="6">
    <source>
        <dbReference type="Proteomes" id="UP000008311"/>
    </source>
</evidence>
<sequence length="316" mass="36314">MAEDLDQEFKELLPSLPKAKGWRHDLFLYQGFWCPAVYIRGVISFQKHFQAQDPDIIIASNPKSGTTWLKALTFSIVNRARFTFSTTPLLTSNPHHLAPFLELDLFGKMELPDLSTIPSPRLFSTHMSYAALPESIKKSNCSVVYICRNPFDAAVSLWHFAHQLGTEMQTSMDELFDIYFNGIYEFGPFWEQVLGYWKESLEKPDKVLFLKYEDLKEDIVLQLKRIAEFLGYPFSQEEEKQGIIEEIAKLCSLSSLKDLEANKKGSYLSVYPHKVFFRTGNVGEWTDYISPSLKQQLENVMQEKLSGTGLSFKLSC</sequence>
<accession>B9SHR9</accession>
<dbReference type="InParanoid" id="B9SHR9"/>
<evidence type="ECO:0000313" key="5">
    <source>
        <dbReference type="EMBL" id="EEF36797.1"/>
    </source>
</evidence>
<proteinExistence type="inferred from homology"/>
<dbReference type="GO" id="GO:0008146">
    <property type="term" value="F:sulfotransferase activity"/>
    <property type="evidence" value="ECO:0000318"/>
    <property type="project" value="GO_Central"/>
</dbReference>
<dbReference type="InterPro" id="IPR000863">
    <property type="entry name" value="Sulfotransferase_dom"/>
</dbReference>
<dbReference type="SUPFAM" id="SSF52540">
    <property type="entry name" value="P-loop containing nucleoside triphosphate hydrolases"/>
    <property type="match status" value="1"/>
</dbReference>
<dbReference type="eggNOG" id="KOG1584">
    <property type="taxonomic scope" value="Eukaryota"/>
</dbReference>
<dbReference type="PANTHER" id="PTHR11783">
    <property type="entry name" value="SULFOTRANSFERASE SULT"/>
    <property type="match status" value="1"/>
</dbReference>
<evidence type="ECO:0000256" key="3">
    <source>
        <dbReference type="RuleBase" id="RU361155"/>
    </source>
</evidence>